<name>A0AAD2C1D8_9RALS</name>
<accession>A0AAD2C1D8</accession>
<protein>
    <submittedName>
        <fullName evidence="1">Uncharacterized protein</fullName>
    </submittedName>
</protein>
<evidence type="ECO:0000313" key="1">
    <source>
        <dbReference type="EMBL" id="CAJ0893010.1"/>
    </source>
</evidence>
<comment type="caution">
    <text evidence="1">The sequence shown here is derived from an EMBL/GenBank/DDBJ whole genome shotgun (WGS) entry which is preliminary data.</text>
</comment>
<proteinExistence type="predicted"/>
<evidence type="ECO:0000313" key="3">
    <source>
        <dbReference type="Proteomes" id="UP001189792"/>
    </source>
</evidence>
<reference evidence="1 3" key="1">
    <citation type="submission" date="2023-07" db="EMBL/GenBank/DDBJ databases">
        <authorList>
            <person name="Peeters C."/>
        </authorList>
    </citation>
    <scope>NUCLEOTIDE SEQUENCE</scope>
    <source>
        <strain evidence="2 3">LMG 32965</strain>
        <strain evidence="1">R-77567</strain>
    </source>
</reference>
<dbReference type="Proteomes" id="UP001190491">
    <property type="component" value="Unassembled WGS sequence"/>
</dbReference>
<dbReference type="EMBL" id="CAUDLI010000013">
    <property type="protein sequence ID" value="CAJ0902772.1"/>
    <property type="molecule type" value="Genomic_DNA"/>
</dbReference>
<keyword evidence="3" id="KW-1185">Reference proteome</keyword>
<organism evidence="1 4">
    <name type="scientific">Ralstonia flatus</name>
    <dbReference type="NCBI Taxonomy" id="3058601"/>
    <lineage>
        <taxon>Bacteria</taxon>
        <taxon>Pseudomonadati</taxon>
        <taxon>Pseudomonadota</taxon>
        <taxon>Betaproteobacteria</taxon>
        <taxon>Burkholderiales</taxon>
        <taxon>Burkholderiaceae</taxon>
        <taxon>Ralstonia</taxon>
    </lineage>
</organism>
<evidence type="ECO:0000313" key="4">
    <source>
        <dbReference type="Proteomes" id="UP001190491"/>
    </source>
</evidence>
<dbReference type="RefSeq" id="WP_316857629.1">
    <property type="nucleotide sequence ID" value="NZ_CAUDKO010000013.1"/>
</dbReference>
<sequence>MIEASEPDAVIDLIASSGRHQLFDIPYPQRYPIVVDLVYRARHWGLKEIPDLAAFVTIALSKSNDFDVLPPWNELLPQVQAGELTFSAVLDRVRNLEET</sequence>
<dbReference type="EMBL" id="CAUDKO010000013">
    <property type="protein sequence ID" value="CAJ0893010.1"/>
    <property type="molecule type" value="Genomic_DNA"/>
</dbReference>
<gene>
    <name evidence="2" type="ORF">R77564_04792</name>
    <name evidence="1" type="ORF">R77567_04405</name>
</gene>
<evidence type="ECO:0000313" key="2">
    <source>
        <dbReference type="EMBL" id="CAJ0902772.1"/>
    </source>
</evidence>
<dbReference type="AlphaFoldDB" id="A0AAD2C1D8"/>
<dbReference type="Proteomes" id="UP001189792">
    <property type="component" value="Unassembled WGS sequence"/>
</dbReference>